<name>A0A6S6VBP3_9PLEO</name>
<dbReference type="AlphaFoldDB" id="A0A6S6VBP3"/>
<dbReference type="EMBL" id="HG992977">
    <property type="protein sequence ID" value="CAE6996532.1"/>
    <property type="molecule type" value="Genomic_DNA"/>
</dbReference>
<reference evidence="1" key="1">
    <citation type="submission" date="2021-02" db="EMBL/GenBank/DDBJ databases">
        <authorList>
            <person name="Syme A R."/>
            <person name="Syme A R."/>
            <person name="Moolhuijzen P."/>
        </authorList>
    </citation>
    <scope>NUCLEOTIDE SEQUENCE</scope>
    <source>
        <strain evidence="1">W1-1</strain>
    </source>
</reference>
<evidence type="ECO:0000313" key="2">
    <source>
        <dbReference type="Proteomes" id="UP000472372"/>
    </source>
</evidence>
<organism evidence="1 2">
    <name type="scientific">Pyrenophora teres f. teres</name>
    <dbReference type="NCBI Taxonomy" id="97479"/>
    <lineage>
        <taxon>Eukaryota</taxon>
        <taxon>Fungi</taxon>
        <taxon>Dikarya</taxon>
        <taxon>Ascomycota</taxon>
        <taxon>Pezizomycotina</taxon>
        <taxon>Dothideomycetes</taxon>
        <taxon>Pleosporomycetidae</taxon>
        <taxon>Pleosporales</taxon>
        <taxon>Pleosporineae</taxon>
        <taxon>Pleosporaceae</taxon>
        <taxon>Pyrenophora</taxon>
    </lineage>
</organism>
<gene>
    <name evidence="1" type="ORF">PTTW11_00357</name>
</gene>
<proteinExistence type="predicted"/>
<evidence type="ECO:0000313" key="1">
    <source>
        <dbReference type="EMBL" id="CAE6996532.1"/>
    </source>
</evidence>
<accession>A0A6S6VBP3</accession>
<dbReference type="Proteomes" id="UP000472372">
    <property type="component" value="Chromosome 1"/>
</dbReference>
<sequence length="191" mass="21522">MYTPENPTEHAIAALCEPSVATSQSQAPSCPDLSASASQTITIAELRQDNKLWYKLHVFIYDLRNFRSNKKSRNRLDNVVDTHYIGSPYFSATEADTILRTIGDYGKEDKTLKELLDDFFTQKLEKRLNSRMRETADYRVCAAHDIAPIVEKAFRVHPKDLAKNKGFMKLVNAGGLDALDKGGVWKGLGKR</sequence>
<protein>
    <submittedName>
        <fullName evidence="1">Uncharacterized protein</fullName>
    </submittedName>
</protein>